<proteinExistence type="predicted"/>
<dbReference type="Pfam" id="PF01526">
    <property type="entry name" value="DDE_Tnp_Tn3"/>
    <property type="match status" value="1"/>
</dbReference>
<name>A0A328TGF7_9GAMM</name>
<gene>
    <name evidence="2" type="ORF">ACZ87_03870</name>
</gene>
<comment type="caution">
    <text evidence="2">The sequence shown here is derived from an EMBL/GenBank/DDBJ whole genome shotgun (WGS) entry which is preliminary data.</text>
</comment>
<keyword evidence="3" id="KW-1185">Reference proteome</keyword>
<dbReference type="GO" id="GO:0006313">
    <property type="term" value="P:DNA transposition"/>
    <property type="evidence" value="ECO:0007669"/>
    <property type="project" value="InterPro"/>
</dbReference>
<accession>A0A328TGF7</accession>
<dbReference type="AlphaFoldDB" id="A0A328TGF7"/>
<evidence type="ECO:0000313" key="3">
    <source>
        <dbReference type="Proteomes" id="UP000244334"/>
    </source>
</evidence>
<feature type="non-terminal residue" evidence="2">
    <location>
        <position position="155"/>
    </location>
</feature>
<dbReference type="Proteomes" id="UP000244334">
    <property type="component" value="Unassembled WGS sequence"/>
</dbReference>
<reference evidence="2" key="1">
    <citation type="submission" date="2018-04" db="EMBL/GenBank/DDBJ databases">
        <title>Genomes of the Obligate Erwinia dacicola and Facultative Enterobacter sp. OLF Endosymbionts of the Olive Fruit fly, Bactrocera oleae.</title>
        <authorList>
            <person name="Estes A.M."/>
            <person name="Hearn D.J."/>
            <person name="Agarwal S."/>
            <person name="Pierson E.A."/>
            <person name="Dunning-Hotopp J.C."/>
        </authorList>
    </citation>
    <scope>NUCLEOTIDE SEQUENCE [LARGE SCALE GENOMIC DNA]</scope>
    <source>
        <strain evidence="2">Oroville</strain>
    </source>
</reference>
<dbReference type="InterPro" id="IPR002513">
    <property type="entry name" value="Tn3_Tnp_DDE_dom"/>
</dbReference>
<dbReference type="EMBL" id="LJAM02000840">
    <property type="protein sequence ID" value="RAP68322.1"/>
    <property type="molecule type" value="Genomic_DNA"/>
</dbReference>
<dbReference type="GO" id="GO:0004803">
    <property type="term" value="F:transposase activity"/>
    <property type="evidence" value="ECO:0007669"/>
    <property type="project" value="InterPro"/>
</dbReference>
<feature type="domain" description="Tn3 transposase DDE" evidence="1">
    <location>
        <begin position="4"/>
        <end position="148"/>
    </location>
</feature>
<evidence type="ECO:0000313" key="2">
    <source>
        <dbReference type="EMBL" id="RAP68322.1"/>
    </source>
</evidence>
<protein>
    <submittedName>
        <fullName evidence="2">Tn3 transposase DDE domain protein</fullName>
    </submittedName>
</protein>
<sequence length="155" mass="17273">MASASDQSIGILRDVNDKFIHPDTTGIANTVISDAIANLSVYKYWTINKESPFGSVDRQKHTCRINTFKARFSAKYFRKGKGISAMTLVSNHVPLATVVISPNEYEGHFAFDLLYNNTSEIQPKSLATDNHGVNNVNFAILDILVINFHHVMQNS</sequence>
<organism evidence="2 3">
    <name type="scientific">Candidatus Erwinia dacicola</name>
    <dbReference type="NCBI Taxonomy" id="252393"/>
    <lineage>
        <taxon>Bacteria</taxon>
        <taxon>Pseudomonadati</taxon>
        <taxon>Pseudomonadota</taxon>
        <taxon>Gammaproteobacteria</taxon>
        <taxon>Enterobacterales</taxon>
        <taxon>Erwiniaceae</taxon>
        <taxon>Erwinia</taxon>
    </lineage>
</organism>
<evidence type="ECO:0000259" key="1">
    <source>
        <dbReference type="Pfam" id="PF01526"/>
    </source>
</evidence>